<keyword evidence="9" id="KW-0809">Transit peptide</keyword>
<comment type="similarity">
    <text evidence="2 16">Belongs to the Tim44 family.</text>
</comment>
<evidence type="ECO:0000256" key="14">
    <source>
        <dbReference type="ARBA" id="ARBA00063163"/>
    </source>
</evidence>
<dbReference type="Gene3D" id="3.10.450.240">
    <property type="match status" value="1"/>
</dbReference>
<protein>
    <recommendedName>
        <fullName evidence="15 16">Mitochondrial import inner membrane translocase subunit TIM44</fullName>
    </recommendedName>
</protein>
<dbReference type="InterPro" id="IPR007379">
    <property type="entry name" value="Tim44-like_dom"/>
</dbReference>
<keyword evidence="10 16" id="KW-0811">Translocation</keyword>
<dbReference type="PIRSF" id="PIRSF037871">
    <property type="entry name" value="TIM44"/>
    <property type="match status" value="1"/>
</dbReference>
<dbReference type="InterPro" id="IPR032710">
    <property type="entry name" value="NTF2-like_dom_sf"/>
</dbReference>
<feature type="domain" description="Tim44-like" evidence="19">
    <location>
        <begin position="304"/>
        <end position="453"/>
    </location>
</feature>
<evidence type="ECO:0000259" key="19">
    <source>
        <dbReference type="SMART" id="SM00978"/>
    </source>
</evidence>
<keyword evidence="8 16" id="KW-0653">Protein transport</keyword>
<keyword evidence="5" id="KW-0547">Nucleotide-binding</keyword>
<comment type="subcellular location">
    <subcellularLocation>
        <location evidence="1">Mitochondrion inner membrane</location>
        <topology evidence="1">Peripheral membrane protein</topology>
        <orientation evidence="1">Matrix side</orientation>
    </subcellularLocation>
</comment>
<dbReference type="GO" id="GO:0005524">
    <property type="term" value="F:ATP binding"/>
    <property type="evidence" value="ECO:0007669"/>
    <property type="project" value="UniProtKB-KW"/>
</dbReference>
<keyword evidence="4" id="KW-0597">Phosphoprotein</keyword>
<dbReference type="KEGG" id="ccin:107264043"/>
<evidence type="ECO:0000256" key="9">
    <source>
        <dbReference type="ARBA" id="ARBA00022946"/>
    </source>
</evidence>
<dbReference type="GO" id="GO:0030150">
    <property type="term" value="P:protein import into mitochondrial matrix"/>
    <property type="evidence" value="ECO:0007669"/>
    <property type="project" value="InterPro"/>
</dbReference>
<keyword evidence="17" id="KW-0175">Coiled coil</keyword>
<sequence>MRRPFQNFAAYRTSLAGAARSTQTRNRLNNGQKDQRTLRSSSLTLLSSQISELQVTSLRPYTNPARRPSFFSQFVENIKQDIQKNKEMKESLKKFREEAEKLEHSDALKSARQKFHSVESEANKGSEVFKEKLDSLKEKVHEVIEEASKSELGKKAGQITEEISKSAKDAAETITEKSQALGKTGAFQTISQTAEAVRKELDQHGIQGRVYVPPRKLRKRVEVLVNAEDRPIEANEEATGVELHKDSKFYQSWQNFKDHNPYVNKVLDWKIKYEESDNPVIRASRLLTDKVSDIMGGLFQKTELSETLTEICKLDPSFDKAKFLRDCETDIIPNILEAMVRGDLEILKDWCHEAPYNLIAQPLQQAKKLGLYLDNKILDIDNVDLVMGKVMEQGPVLIISFQSQQIMCVRNSENKVVEGDPEKVMRVNYVWVLCRDPTELNPRAAWRLLDLSANSSEQFV</sequence>
<evidence type="ECO:0000256" key="7">
    <source>
        <dbReference type="ARBA" id="ARBA00022840"/>
    </source>
</evidence>
<evidence type="ECO:0000256" key="11">
    <source>
        <dbReference type="ARBA" id="ARBA00023128"/>
    </source>
</evidence>
<evidence type="ECO:0000256" key="4">
    <source>
        <dbReference type="ARBA" id="ARBA00022553"/>
    </source>
</evidence>
<keyword evidence="6 16" id="KW-0999">Mitochondrion inner membrane</keyword>
<evidence type="ECO:0000256" key="13">
    <source>
        <dbReference type="ARBA" id="ARBA00057148"/>
    </source>
</evidence>
<dbReference type="SMART" id="SM00978">
    <property type="entry name" value="Tim44"/>
    <property type="match status" value="1"/>
</dbReference>
<gene>
    <name evidence="21" type="primary">LOC107264043</name>
</gene>
<evidence type="ECO:0000256" key="3">
    <source>
        <dbReference type="ARBA" id="ARBA00022448"/>
    </source>
</evidence>
<evidence type="ECO:0000256" key="15">
    <source>
        <dbReference type="ARBA" id="ARBA00074309"/>
    </source>
</evidence>
<evidence type="ECO:0000313" key="21">
    <source>
        <dbReference type="RefSeq" id="XP_015587373.1"/>
    </source>
</evidence>
<evidence type="ECO:0000256" key="5">
    <source>
        <dbReference type="ARBA" id="ARBA00022741"/>
    </source>
</evidence>
<keyword evidence="3 16" id="KW-0813">Transport</keyword>
<evidence type="ECO:0000256" key="16">
    <source>
        <dbReference type="PIRNR" id="PIRNR037871"/>
    </source>
</evidence>
<comment type="subunit">
    <text evidence="14">Probable component of the PAM complex at least composed of a mitochondrial HSP70 protein, GRPEL1 or GRPEL2, TIMM44, TIMM16/PAM16 and TIMM14/DNAJC19. The complex interacts with the TIMM23 component of the TIM23 complex. Interacts with SLC25A4/ANT1 and SLC25A5/ANT2; leading to inhibit the presequence translocase TIMM23, thereby promoting stabilization of PINK1.</text>
</comment>
<evidence type="ECO:0000256" key="10">
    <source>
        <dbReference type="ARBA" id="ARBA00023010"/>
    </source>
</evidence>
<keyword evidence="20" id="KW-1185">Reference proteome</keyword>
<accession>A0AAJ7BK78</accession>
<dbReference type="RefSeq" id="XP_015587373.1">
    <property type="nucleotide sequence ID" value="XM_015731887.2"/>
</dbReference>
<evidence type="ECO:0000256" key="12">
    <source>
        <dbReference type="ARBA" id="ARBA00023136"/>
    </source>
</evidence>
<evidence type="ECO:0000256" key="17">
    <source>
        <dbReference type="SAM" id="Coils"/>
    </source>
</evidence>
<evidence type="ECO:0000256" key="1">
    <source>
        <dbReference type="ARBA" id="ARBA00004443"/>
    </source>
</evidence>
<feature type="region of interest" description="Disordered" evidence="18">
    <location>
        <begin position="18"/>
        <end position="38"/>
    </location>
</feature>
<dbReference type="GO" id="GO:0005743">
    <property type="term" value="C:mitochondrial inner membrane"/>
    <property type="evidence" value="ECO:0007669"/>
    <property type="project" value="UniProtKB-SubCell"/>
</dbReference>
<evidence type="ECO:0000256" key="8">
    <source>
        <dbReference type="ARBA" id="ARBA00022927"/>
    </source>
</evidence>
<dbReference type="Pfam" id="PF04280">
    <property type="entry name" value="Tim44"/>
    <property type="match status" value="1"/>
</dbReference>
<feature type="coiled-coil region" evidence="17">
    <location>
        <begin position="78"/>
        <end position="146"/>
    </location>
</feature>
<proteinExistence type="inferred from homology"/>
<dbReference type="PANTHER" id="PTHR10721:SF1">
    <property type="entry name" value="MITOCHONDRIAL IMPORT INNER MEMBRANE TRANSLOCASE SUBUNIT TIM44"/>
    <property type="match status" value="1"/>
</dbReference>
<dbReference type="SUPFAM" id="SSF54427">
    <property type="entry name" value="NTF2-like"/>
    <property type="match status" value="1"/>
</dbReference>
<evidence type="ECO:0000313" key="20">
    <source>
        <dbReference type="Proteomes" id="UP000694920"/>
    </source>
</evidence>
<keyword evidence="11 16" id="KW-0496">Mitochondrion</keyword>
<evidence type="ECO:0000256" key="2">
    <source>
        <dbReference type="ARBA" id="ARBA00009597"/>
    </source>
</evidence>
<dbReference type="PANTHER" id="PTHR10721">
    <property type="entry name" value="MITOCHONDRIAL IMPORT INNER MEMBRANE TRANSLOCASE SUBUNIT TIM44"/>
    <property type="match status" value="1"/>
</dbReference>
<keyword evidence="12 16" id="KW-0472">Membrane</keyword>
<comment type="function">
    <text evidence="13">Essential component of the PAM complex, a complex required for the translocation of transit peptide-containing proteins from the inner membrane into the mitochondrial matrix in an ATP-dependent manner. Recruits mitochondrial HSP70 to drive protein translocation into the matrix using ATP as an energy source.</text>
</comment>
<evidence type="ECO:0000256" key="6">
    <source>
        <dbReference type="ARBA" id="ARBA00022792"/>
    </source>
</evidence>
<dbReference type="Proteomes" id="UP000694920">
    <property type="component" value="Unplaced"/>
</dbReference>
<dbReference type="GeneID" id="107264043"/>
<dbReference type="FunFam" id="3.10.450.240:FF:000001">
    <property type="entry name" value="Mitochondrial import inner membrane translocase subunit TIM44"/>
    <property type="match status" value="1"/>
</dbReference>
<organism evidence="20 21">
    <name type="scientific">Cephus cinctus</name>
    <name type="common">Wheat stem sawfly</name>
    <dbReference type="NCBI Taxonomy" id="211228"/>
    <lineage>
        <taxon>Eukaryota</taxon>
        <taxon>Metazoa</taxon>
        <taxon>Ecdysozoa</taxon>
        <taxon>Arthropoda</taxon>
        <taxon>Hexapoda</taxon>
        <taxon>Insecta</taxon>
        <taxon>Pterygota</taxon>
        <taxon>Neoptera</taxon>
        <taxon>Endopterygota</taxon>
        <taxon>Hymenoptera</taxon>
        <taxon>Cephoidea</taxon>
        <taxon>Cephidae</taxon>
        <taxon>Cephus</taxon>
    </lineage>
</organism>
<dbReference type="GO" id="GO:0051087">
    <property type="term" value="F:protein-folding chaperone binding"/>
    <property type="evidence" value="ECO:0007669"/>
    <property type="project" value="InterPro"/>
</dbReference>
<feature type="compositionally biased region" description="Polar residues" evidence="18">
    <location>
        <begin position="20"/>
        <end position="32"/>
    </location>
</feature>
<dbReference type="InterPro" id="IPR039544">
    <property type="entry name" value="Tim44-like"/>
</dbReference>
<dbReference type="AlphaFoldDB" id="A0AAJ7BK78"/>
<evidence type="ECO:0000256" key="18">
    <source>
        <dbReference type="SAM" id="MobiDB-lite"/>
    </source>
</evidence>
<reference evidence="21" key="1">
    <citation type="submission" date="2025-08" db="UniProtKB">
        <authorList>
            <consortium name="RefSeq"/>
        </authorList>
    </citation>
    <scope>IDENTIFICATION</scope>
</reference>
<dbReference type="InterPro" id="IPR017303">
    <property type="entry name" value="Tim44"/>
</dbReference>
<name>A0AAJ7BK78_CEPCN</name>
<keyword evidence="7" id="KW-0067">ATP-binding</keyword>